<reference evidence="3 4" key="1">
    <citation type="journal article" date="2017" name="Chemistry">
        <title>Isolation, Biosynthesis and Chemical Modifications of Rubterolones A-F: Rare Tropolone Alkaloids from Actinomadura sp. 5-2.</title>
        <authorList>
            <person name="Guo H."/>
            <person name="Benndorf R."/>
            <person name="Leichnitz D."/>
            <person name="Klassen J.L."/>
            <person name="Vollmers J."/>
            <person name="Gorls H."/>
            <person name="Steinacker M."/>
            <person name="Weigel C."/>
            <person name="Dahse H.M."/>
            <person name="Kaster A.K."/>
            <person name="de Beer Z.W."/>
            <person name="Poulsen M."/>
            <person name="Beemelmanns C."/>
        </authorList>
    </citation>
    <scope>NUCLEOTIDE SEQUENCE [LARGE SCALE GENOMIC DNA]</scope>
    <source>
        <strain evidence="3 4">5-2</strain>
    </source>
</reference>
<accession>A0A2P4UJ19</accession>
<keyword evidence="2" id="KW-0472">Membrane</keyword>
<evidence type="ECO:0000256" key="2">
    <source>
        <dbReference type="SAM" id="Phobius"/>
    </source>
</evidence>
<name>A0A2P4UJ19_9ACTN</name>
<feature type="region of interest" description="Disordered" evidence="1">
    <location>
        <begin position="1"/>
        <end position="26"/>
    </location>
</feature>
<comment type="caution">
    <text evidence="3">The sequence shown here is derived from an EMBL/GenBank/DDBJ whole genome shotgun (WGS) entry which is preliminary data.</text>
</comment>
<evidence type="ECO:0000256" key="1">
    <source>
        <dbReference type="SAM" id="MobiDB-lite"/>
    </source>
</evidence>
<feature type="transmembrane region" description="Helical" evidence="2">
    <location>
        <begin position="280"/>
        <end position="297"/>
    </location>
</feature>
<feature type="transmembrane region" description="Helical" evidence="2">
    <location>
        <begin position="349"/>
        <end position="370"/>
    </location>
</feature>
<keyword evidence="2" id="KW-1133">Transmembrane helix</keyword>
<keyword evidence="2" id="KW-0812">Transmembrane</keyword>
<dbReference type="RefSeq" id="WP_146059080.1">
    <property type="nucleotide sequence ID" value="NZ_MTBP01000002.1"/>
</dbReference>
<evidence type="ECO:0000313" key="4">
    <source>
        <dbReference type="Proteomes" id="UP000242367"/>
    </source>
</evidence>
<dbReference type="Proteomes" id="UP000242367">
    <property type="component" value="Unassembled WGS sequence"/>
</dbReference>
<evidence type="ECO:0000313" key="3">
    <source>
        <dbReference type="EMBL" id="POM25054.1"/>
    </source>
</evidence>
<evidence type="ECO:0008006" key="5">
    <source>
        <dbReference type="Google" id="ProtNLM"/>
    </source>
</evidence>
<feature type="compositionally biased region" description="Low complexity" evidence="1">
    <location>
        <begin position="1"/>
        <end position="17"/>
    </location>
</feature>
<feature type="transmembrane region" description="Helical" evidence="2">
    <location>
        <begin position="186"/>
        <end position="210"/>
    </location>
</feature>
<proteinExistence type="predicted"/>
<keyword evidence="4" id="KW-1185">Reference proteome</keyword>
<dbReference type="EMBL" id="MTBP01000002">
    <property type="protein sequence ID" value="POM25054.1"/>
    <property type="molecule type" value="Genomic_DNA"/>
</dbReference>
<feature type="transmembrane region" description="Helical" evidence="2">
    <location>
        <begin position="135"/>
        <end position="152"/>
    </location>
</feature>
<feature type="transmembrane region" description="Helical" evidence="2">
    <location>
        <begin position="107"/>
        <end position="128"/>
    </location>
</feature>
<protein>
    <recommendedName>
        <fullName evidence="5">Glycosyltransferase RgtA/B/C/D-like domain-containing protein</fullName>
    </recommendedName>
</protein>
<gene>
    <name evidence="3" type="ORF">BTM25_36960</name>
</gene>
<sequence>MRPLLQNAPDALPQAPDAPQPKRRGLGRPGMAAVFTAAWIVFGAALGIHPLKDNSFFWHLRTGHWIIDHGFPRGDIYSYTVPGRPWVVQSWLAEVLYGGLDDLFGPIGVRVFGAVLSAAIAGLAFRLAMRLARDHVTAVFLGIPAILGSAMLWSERPLAIGVLTLLLLVSLVELPESRLGRRPLVAIPVLLYVWANVHGTWAIGFGYLGLHLAGRWLDGHSFWRGRERRIAQGAGIAFAACFATPYGVANVLFPFRLLGLSDVLSGVGEWMSPSVRSPQGLLFAVWIVVLIGVLARTRPSRRDVAVTVPFVLLGLWAQRNIAVAPIATLPIAARLAARPVPRPDLGRAFNLLLVAGVVAAGALWTGVVAARPDFDVREYPVAALRALDERGQLGQRLFTTDVWAGYTMLTYGPDRQKVFADDRYDMYPRRLSQRYADVAAVAPRWAEILDAYRVTVVVWPRDAPLTQALVRDAHWRRTYLDGTAAVFVRAG</sequence>
<organism evidence="3 4">
    <name type="scientific">Actinomadura rubteroloni</name>
    <dbReference type="NCBI Taxonomy" id="1926885"/>
    <lineage>
        <taxon>Bacteria</taxon>
        <taxon>Bacillati</taxon>
        <taxon>Actinomycetota</taxon>
        <taxon>Actinomycetes</taxon>
        <taxon>Streptosporangiales</taxon>
        <taxon>Thermomonosporaceae</taxon>
        <taxon>Actinomadura</taxon>
    </lineage>
</organism>
<feature type="transmembrane region" description="Helical" evidence="2">
    <location>
        <begin position="30"/>
        <end position="51"/>
    </location>
</feature>
<feature type="transmembrane region" description="Helical" evidence="2">
    <location>
        <begin position="230"/>
        <end position="253"/>
    </location>
</feature>
<dbReference type="AlphaFoldDB" id="A0A2P4UJ19"/>